<dbReference type="Proteomes" id="UP000001645">
    <property type="component" value="Chromosome 2"/>
</dbReference>
<dbReference type="InParanoid" id="A0A803XZV6"/>
<feature type="region of interest" description="Disordered" evidence="2">
    <location>
        <begin position="33"/>
        <end position="79"/>
    </location>
</feature>
<reference evidence="4 5" key="1">
    <citation type="journal article" date="2010" name="PLoS Biol.">
        <title>Multi-platform next-generation sequencing of the domestic turkey (Meleagris gallopavo): genome assembly and analysis.</title>
        <authorList>
            <person name="Dalloul R.A."/>
            <person name="Long J.A."/>
            <person name="Zimin A.V."/>
            <person name="Aslam L."/>
            <person name="Beal K."/>
            <person name="Blomberg L.A."/>
            <person name="Bouffard P."/>
            <person name="Burt D.W."/>
            <person name="Crasta O."/>
            <person name="Crooijmans R.P."/>
            <person name="Cooper K."/>
            <person name="Coulombe R.A."/>
            <person name="De S."/>
            <person name="Delany M.E."/>
            <person name="Dodgson J.B."/>
            <person name="Dong J.J."/>
            <person name="Evans C."/>
            <person name="Frederickson K.M."/>
            <person name="Flicek P."/>
            <person name="Florea L."/>
            <person name="Folkerts O."/>
            <person name="Groenen M.A."/>
            <person name="Harkins T.T."/>
            <person name="Herrero J."/>
            <person name="Hoffmann S."/>
            <person name="Megens H.J."/>
            <person name="Jiang A."/>
            <person name="de Jong P."/>
            <person name="Kaiser P."/>
            <person name="Kim H."/>
            <person name="Kim K.W."/>
            <person name="Kim S."/>
            <person name="Langenberger D."/>
            <person name="Lee M.K."/>
            <person name="Lee T."/>
            <person name="Mane S."/>
            <person name="Marcais G."/>
            <person name="Marz M."/>
            <person name="McElroy A.P."/>
            <person name="Modise T."/>
            <person name="Nefedov M."/>
            <person name="Notredame C."/>
            <person name="Paton I.R."/>
            <person name="Payne W.S."/>
            <person name="Pertea G."/>
            <person name="Prickett D."/>
            <person name="Puiu D."/>
            <person name="Qioa D."/>
            <person name="Raineri E."/>
            <person name="Ruffier M."/>
            <person name="Salzberg S.L."/>
            <person name="Schatz M.C."/>
            <person name="Scheuring C."/>
            <person name="Schmidt C.J."/>
            <person name="Schroeder S."/>
            <person name="Searle S.M."/>
            <person name="Smith E.J."/>
            <person name="Smith J."/>
            <person name="Sonstegard T.S."/>
            <person name="Stadler P.F."/>
            <person name="Tafer H."/>
            <person name="Tu Z.J."/>
            <person name="Van Tassell C.P."/>
            <person name="Vilella A.J."/>
            <person name="Williams K.P."/>
            <person name="Yorke J.A."/>
            <person name="Zhang L."/>
            <person name="Zhang H.B."/>
            <person name="Zhang X."/>
            <person name="Zhang Y."/>
            <person name="Reed K.M."/>
        </authorList>
    </citation>
    <scope>NUCLEOTIDE SEQUENCE [LARGE SCALE GENOMIC DNA]</scope>
</reference>
<evidence type="ECO:0000256" key="1">
    <source>
        <dbReference type="SAM" id="Coils"/>
    </source>
</evidence>
<dbReference type="GeneTree" id="ENSGT00940000158992"/>
<dbReference type="InterPro" id="IPR026983">
    <property type="entry name" value="DHC"/>
</dbReference>
<dbReference type="AlphaFoldDB" id="A0A803XZV6"/>
<dbReference type="InterPro" id="IPR013594">
    <property type="entry name" value="Dynein_heavy_tail"/>
</dbReference>
<evidence type="ECO:0000313" key="4">
    <source>
        <dbReference type="Ensembl" id="ENSMGAP00000025053.1"/>
    </source>
</evidence>
<protein>
    <recommendedName>
        <fullName evidence="3">Dynein heavy chain tail domain-containing protein</fullName>
    </recommendedName>
</protein>
<dbReference type="Ensembl" id="ENSMGAT00000034154.1">
    <property type="protein sequence ID" value="ENSMGAP00000025053.1"/>
    <property type="gene ID" value="ENSMGAG00000018769.1"/>
</dbReference>
<dbReference type="GO" id="GO:0045505">
    <property type="term" value="F:dynein intermediate chain binding"/>
    <property type="evidence" value="ECO:0007669"/>
    <property type="project" value="InterPro"/>
</dbReference>
<dbReference type="PANTHER" id="PTHR46532">
    <property type="entry name" value="MALE FERTILITY FACTOR KL5"/>
    <property type="match status" value="1"/>
</dbReference>
<sequence>MYGGAFCIKFTIFVKTLFFPFSINFRMENVQEDNNENSNTGEDSGSSHVAADSTGQNLTTEDSVSGPVARGNAEDKSVHHVQQVVNSSPSEESFIPVTRRVSRLYRSSAGVLSMQEILKEKQARYREARENRRTKIDASYKYIFEVLSIRLGLDLTTVEELILDVPSFEEFDSFFAKRGSKALKIFYQEGDVPGMECGRTIPGVTKGSKMMRFYVNNTPDKLVGLCLFFVRLKNDKHIKAKSIHEDIFFCVLDATEGLLRGVKNMLEKIFIPAILATNNWGVLSQNKQDTKDKQNFVESIRRYLSFLEGTIISIEGTVELKKIHHINFSKLQSFEEVTAAADNPDMIHQLEEVLMIWHRQIERVLIESQQMRKEADNSGPLTELEHWKCMSAKFNSIIEQIKGSDCRTVINILNIGHSNLLKMWQELDARITDAANESKDNVKYLCTLEKVCQPLYDYEIVSMRNGIPNLINAIRMIHSVSRYYNTSERMTSLFIKVTNQMVATCRAYITDGGLSHVWDQETPIIIEKIKVCILVCLPCAGFPELCRKVPC</sequence>
<dbReference type="Pfam" id="PF08385">
    <property type="entry name" value="DHC_N1"/>
    <property type="match status" value="1"/>
</dbReference>
<name>A0A803XZV6_MELGA</name>
<reference evidence="4" key="2">
    <citation type="submission" date="2025-08" db="UniProtKB">
        <authorList>
            <consortium name="Ensembl"/>
        </authorList>
    </citation>
    <scope>IDENTIFICATION</scope>
</reference>
<dbReference type="GO" id="GO:0005858">
    <property type="term" value="C:axonemal dynein complex"/>
    <property type="evidence" value="ECO:0007669"/>
    <property type="project" value="TreeGrafter"/>
</dbReference>
<feature type="coiled-coil region" evidence="1">
    <location>
        <begin position="111"/>
        <end position="138"/>
    </location>
</feature>
<keyword evidence="1" id="KW-0175">Coiled coil</keyword>
<dbReference type="GO" id="GO:0007018">
    <property type="term" value="P:microtubule-based movement"/>
    <property type="evidence" value="ECO:0007669"/>
    <property type="project" value="InterPro"/>
</dbReference>
<dbReference type="PANTHER" id="PTHR46532:SF11">
    <property type="entry name" value="DYNEIN AXONEMAL HEAVY CHAIN 12"/>
    <property type="match status" value="1"/>
</dbReference>
<organism evidence="4 5">
    <name type="scientific">Meleagris gallopavo</name>
    <name type="common">Wild turkey</name>
    <dbReference type="NCBI Taxonomy" id="9103"/>
    <lineage>
        <taxon>Eukaryota</taxon>
        <taxon>Metazoa</taxon>
        <taxon>Chordata</taxon>
        <taxon>Craniata</taxon>
        <taxon>Vertebrata</taxon>
        <taxon>Euteleostomi</taxon>
        <taxon>Archelosauria</taxon>
        <taxon>Archosauria</taxon>
        <taxon>Dinosauria</taxon>
        <taxon>Saurischia</taxon>
        <taxon>Theropoda</taxon>
        <taxon>Coelurosauria</taxon>
        <taxon>Aves</taxon>
        <taxon>Neognathae</taxon>
        <taxon>Galloanserae</taxon>
        <taxon>Galliformes</taxon>
        <taxon>Phasianidae</taxon>
        <taxon>Meleagridinae</taxon>
        <taxon>Meleagris</taxon>
    </lineage>
</organism>
<evidence type="ECO:0000259" key="3">
    <source>
        <dbReference type="Pfam" id="PF08385"/>
    </source>
</evidence>
<feature type="domain" description="Dynein heavy chain tail" evidence="3">
    <location>
        <begin position="347"/>
        <end position="536"/>
    </location>
</feature>
<evidence type="ECO:0000256" key="2">
    <source>
        <dbReference type="SAM" id="MobiDB-lite"/>
    </source>
</evidence>
<proteinExistence type="predicted"/>
<feature type="compositionally biased region" description="Polar residues" evidence="2">
    <location>
        <begin position="36"/>
        <end position="63"/>
    </location>
</feature>
<keyword evidence="5" id="KW-1185">Reference proteome</keyword>
<reference evidence="4" key="3">
    <citation type="submission" date="2025-09" db="UniProtKB">
        <authorList>
            <consortium name="Ensembl"/>
        </authorList>
    </citation>
    <scope>IDENTIFICATION</scope>
</reference>
<accession>A0A803XZV6</accession>
<evidence type="ECO:0000313" key="5">
    <source>
        <dbReference type="Proteomes" id="UP000001645"/>
    </source>
</evidence>
<dbReference type="GO" id="GO:0051959">
    <property type="term" value="F:dynein light intermediate chain binding"/>
    <property type="evidence" value="ECO:0007669"/>
    <property type="project" value="InterPro"/>
</dbReference>